<gene>
    <name evidence="7" type="ORF">UFOPK3406_01509</name>
</gene>
<evidence type="ECO:0000313" key="7">
    <source>
        <dbReference type="EMBL" id="CAB4345450.1"/>
    </source>
</evidence>
<dbReference type="GO" id="GO:0009099">
    <property type="term" value="P:L-valine biosynthetic process"/>
    <property type="evidence" value="ECO:0007669"/>
    <property type="project" value="TreeGrafter"/>
</dbReference>
<dbReference type="GO" id="GO:0000287">
    <property type="term" value="F:magnesium ion binding"/>
    <property type="evidence" value="ECO:0007669"/>
    <property type="project" value="InterPro"/>
</dbReference>
<sequence length="626" mass="65616">MTNLESASLLFSNNLPAFAITRPRAGAGILAQAFWAALARRAASAMSSAVASLVSTTTSLKLVGFRDLKVDTRASFIDDKVIYMSNNASSNHQTVAGVILDLLWEAGVKTTFGIPGVHNLAFWDALGPNRPEIVGVRHEQTTAYAADGVARTTGSLGVALTTTGPGAANTLGAFGEAAISGSPVFVISSEAPIGKRSKDGSRGLLHEMDDQAAMFAPLAKKLAGVSMAISVTDGVTAVDVAAEMIRDLLRAPVGAGYLGIPADVLGQQFTGEKPKLEIGQEVIEVDIAAAQAALADADKIVIWAGGGAVDSSDSLSALATHWNAPILTSFAGRGIAAESELTVVAPIHEPETEAVLAQADALVVFGSQLDGMNTKNWAIAWPKTIVLVDVEPTKTMRNVDPTAVVLNNNINGVAAALVSGTAARESWVDVAAVNKTVRDRLRVGEKSARGIALVEAIEQHWPADGTIVCDMSVCGYWTGVYAVQPRSRRIVYPVGWGTLGFGLPAAIGPAANGSRTLAVCGDGGVAFALGELATIVQENLPYTLLIVDDGGYGMLRYDQQVMGHPERGVDLLSPDWAILAQSFGLSFTETTIEELGDALDLKQPGIILIREKLYPPKSTSPRWNEK</sequence>
<dbReference type="PANTHER" id="PTHR18968:SF167">
    <property type="entry name" value="ACETOLACTATE SYNTHASE LARGE SUBUNIT ILVB2-RELATED"/>
    <property type="match status" value="1"/>
</dbReference>
<dbReference type="InterPro" id="IPR012001">
    <property type="entry name" value="Thiamin_PyroP_enz_TPP-bd_dom"/>
</dbReference>
<dbReference type="GO" id="GO:0030976">
    <property type="term" value="F:thiamine pyrophosphate binding"/>
    <property type="evidence" value="ECO:0007669"/>
    <property type="project" value="InterPro"/>
</dbReference>
<evidence type="ECO:0000259" key="4">
    <source>
        <dbReference type="Pfam" id="PF00205"/>
    </source>
</evidence>
<feature type="domain" description="Thiamine pyrophosphate enzyme N-terminal TPP-binding" evidence="6">
    <location>
        <begin position="94"/>
        <end position="213"/>
    </location>
</feature>
<dbReference type="Pfam" id="PF02775">
    <property type="entry name" value="TPP_enzyme_C"/>
    <property type="match status" value="1"/>
</dbReference>
<accession>A0A6J5ZXF5</accession>
<dbReference type="SUPFAM" id="SSF52467">
    <property type="entry name" value="DHS-like NAD/FAD-binding domain"/>
    <property type="match status" value="1"/>
</dbReference>
<dbReference type="GO" id="GO:0050660">
    <property type="term" value="F:flavin adenine dinucleotide binding"/>
    <property type="evidence" value="ECO:0007669"/>
    <property type="project" value="TreeGrafter"/>
</dbReference>
<comment type="similarity">
    <text evidence="1 3">Belongs to the TPP enzyme family.</text>
</comment>
<evidence type="ECO:0000259" key="6">
    <source>
        <dbReference type="Pfam" id="PF02776"/>
    </source>
</evidence>
<dbReference type="InterPro" id="IPR011766">
    <property type="entry name" value="TPP_enzyme_TPP-bd"/>
</dbReference>
<proteinExistence type="inferred from homology"/>
<protein>
    <submittedName>
        <fullName evidence="7">Unannotated protein</fullName>
    </submittedName>
</protein>
<evidence type="ECO:0000256" key="1">
    <source>
        <dbReference type="ARBA" id="ARBA00007812"/>
    </source>
</evidence>
<dbReference type="GO" id="GO:0009097">
    <property type="term" value="P:isoleucine biosynthetic process"/>
    <property type="evidence" value="ECO:0007669"/>
    <property type="project" value="TreeGrafter"/>
</dbReference>
<evidence type="ECO:0000256" key="3">
    <source>
        <dbReference type="RuleBase" id="RU362132"/>
    </source>
</evidence>
<dbReference type="AlphaFoldDB" id="A0A6J5ZXF5"/>
<dbReference type="CDD" id="cd07035">
    <property type="entry name" value="TPP_PYR_POX_like"/>
    <property type="match status" value="1"/>
</dbReference>
<keyword evidence="2 3" id="KW-0786">Thiamine pyrophosphate</keyword>
<dbReference type="GO" id="GO:0005948">
    <property type="term" value="C:acetolactate synthase complex"/>
    <property type="evidence" value="ECO:0007669"/>
    <property type="project" value="TreeGrafter"/>
</dbReference>
<dbReference type="EMBL" id="CAESAI010000078">
    <property type="protein sequence ID" value="CAB4345450.1"/>
    <property type="molecule type" value="Genomic_DNA"/>
</dbReference>
<dbReference type="CDD" id="cd00568">
    <property type="entry name" value="TPP_enzymes"/>
    <property type="match status" value="1"/>
</dbReference>
<dbReference type="InterPro" id="IPR045229">
    <property type="entry name" value="TPP_enz"/>
</dbReference>
<dbReference type="SUPFAM" id="SSF52518">
    <property type="entry name" value="Thiamin diphosphate-binding fold (THDP-binding)"/>
    <property type="match status" value="2"/>
</dbReference>
<dbReference type="Pfam" id="PF00205">
    <property type="entry name" value="TPP_enzyme_M"/>
    <property type="match status" value="1"/>
</dbReference>
<dbReference type="InterPro" id="IPR029035">
    <property type="entry name" value="DHS-like_NAD/FAD-binding_dom"/>
</dbReference>
<name>A0A6J5ZXF5_9ZZZZ</name>
<dbReference type="GO" id="GO:0003984">
    <property type="term" value="F:acetolactate synthase activity"/>
    <property type="evidence" value="ECO:0007669"/>
    <property type="project" value="TreeGrafter"/>
</dbReference>
<organism evidence="7">
    <name type="scientific">freshwater metagenome</name>
    <dbReference type="NCBI Taxonomy" id="449393"/>
    <lineage>
        <taxon>unclassified sequences</taxon>
        <taxon>metagenomes</taxon>
        <taxon>ecological metagenomes</taxon>
    </lineage>
</organism>
<reference evidence="7" key="1">
    <citation type="submission" date="2020-05" db="EMBL/GenBank/DDBJ databases">
        <authorList>
            <person name="Chiriac C."/>
            <person name="Salcher M."/>
            <person name="Ghai R."/>
            <person name="Kavagutti S V."/>
        </authorList>
    </citation>
    <scope>NUCLEOTIDE SEQUENCE</scope>
</reference>
<feature type="domain" description="Thiamine pyrophosphate enzyme central" evidence="4">
    <location>
        <begin position="287"/>
        <end position="403"/>
    </location>
</feature>
<dbReference type="Gene3D" id="3.40.50.1220">
    <property type="entry name" value="TPP-binding domain"/>
    <property type="match status" value="1"/>
</dbReference>
<feature type="domain" description="Thiamine pyrophosphate enzyme TPP-binding" evidence="5">
    <location>
        <begin position="477"/>
        <end position="599"/>
    </location>
</feature>
<dbReference type="InterPro" id="IPR029061">
    <property type="entry name" value="THDP-binding"/>
</dbReference>
<dbReference type="InterPro" id="IPR012000">
    <property type="entry name" value="Thiamin_PyroP_enz_cen_dom"/>
</dbReference>
<evidence type="ECO:0000259" key="5">
    <source>
        <dbReference type="Pfam" id="PF02775"/>
    </source>
</evidence>
<dbReference type="PANTHER" id="PTHR18968">
    <property type="entry name" value="THIAMINE PYROPHOSPHATE ENZYMES"/>
    <property type="match status" value="1"/>
</dbReference>
<dbReference type="Gene3D" id="3.40.50.970">
    <property type="match status" value="2"/>
</dbReference>
<evidence type="ECO:0000256" key="2">
    <source>
        <dbReference type="ARBA" id="ARBA00023052"/>
    </source>
</evidence>
<dbReference type="Pfam" id="PF02776">
    <property type="entry name" value="TPP_enzyme_N"/>
    <property type="match status" value="1"/>
</dbReference>